<accession>A0A8S5V208</accession>
<protein>
    <submittedName>
        <fullName evidence="1">Uncharacterized protein</fullName>
    </submittedName>
</protein>
<dbReference type="EMBL" id="BK016182">
    <property type="protein sequence ID" value="DAG00724.1"/>
    <property type="molecule type" value="Genomic_DNA"/>
</dbReference>
<name>A0A8S5V208_9CAUD</name>
<organism evidence="1">
    <name type="scientific">Myoviridae sp. ctJ2i1</name>
    <dbReference type="NCBI Taxonomy" id="2825079"/>
    <lineage>
        <taxon>Viruses</taxon>
        <taxon>Duplodnaviria</taxon>
        <taxon>Heunggongvirae</taxon>
        <taxon>Uroviricota</taxon>
        <taxon>Caudoviricetes</taxon>
    </lineage>
</organism>
<reference evidence="1" key="1">
    <citation type="journal article" date="2021" name="Proc. Natl. Acad. Sci. U.S.A.">
        <title>A Catalog of Tens of Thousands of Viruses from Human Metagenomes Reveals Hidden Associations with Chronic Diseases.</title>
        <authorList>
            <person name="Tisza M.J."/>
            <person name="Buck C.B."/>
        </authorList>
    </citation>
    <scope>NUCLEOTIDE SEQUENCE</scope>
    <source>
        <strain evidence="1">CtJ2i1</strain>
    </source>
</reference>
<sequence length="208" mass="23786">MKWVVKYKDKVRDLAYSTYANIFNNLSDLTDKVAAINNLKLFDKLASIEEIKRTQLYANAIKSTNLKRWITDAEKELFTNKIDNPVISNTKLDNTNEIQLYYNSNQGRFYIKINDKYRQLGGNIISYTVGKGTFSGNGEETRIQHNIHDSRNVGVTPSFVSIKPLHSNNQGRVGDMWVKKDNNFIYVGNTGSQGIEFQYIIFAPKDLG</sequence>
<proteinExistence type="predicted"/>
<evidence type="ECO:0000313" key="1">
    <source>
        <dbReference type="EMBL" id="DAG00724.1"/>
    </source>
</evidence>